<keyword evidence="2" id="KW-1185">Reference proteome</keyword>
<evidence type="ECO:0000313" key="1">
    <source>
        <dbReference type="EMBL" id="KAE9390388.1"/>
    </source>
</evidence>
<sequence>SRQRAINNLMKRHHNQLDFHEYEPGMYVWLRESQLETQKGNKTDWTYSGPYVIHAKRESGSFVLRELNGAIMHRHVHVQRLRLFFFHPDNQTLNSSIPSRPKIRRTKVHLMQQVNTEMSEGPSEMSLTYSDIHSGHFSTVSTRIQDIVKNEAMEALKNGVSSSNSSYFVCSFPLRSSWSEFHSNYPSLC</sequence>
<protein>
    <submittedName>
        <fullName evidence="1">Uncharacterized protein</fullName>
    </submittedName>
</protein>
<proteinExistence type="predicted"/>
<gene>
    <name evidence="1" type="ORF">BT96DRAFT_833488</name>
</gene>
<accession>A0A6A4GX91</accession>
<dbReference type="OrthoDB" id="3235313at2759"/>
<evidence type="ECO:0000313" key="2">
    <source>
        <dbReference type="Proteomes" id="UP000799118"/>
    </source>
</evidence>
<name>A0A6A4GX91_9AGAR</name>
<reference evidence="1" key="1">
    <citation type="journal article" date="2019" name="Environ. Microbiol.">
        <title>Fungal ecological strategies reflected in gene transcription - a case study of two litter decomposers.</title>
        <authorList>
            <person name="Barbi F."/>
            <person name="Kohler A."/>
            <person name="Barry K."/>
            <person name="Baskaran P."/>
            <person name="Daum C."/>
            <person name="Fauchery L."/>
            <person name="Ihrmark K."/>
            <person name="Kuo A."/>
            <person name="LaButti K."/>
            <person name="Lipzen A."/>
            <person name="Morin E."/>
            <person name="Grigoriev I.V."/>
            <person name="Henrissat B."/>
            <person name="Lindahl B."/>
            <person name="Martin F."/>
        </authorList>
    </citation>
    <scope>NUCLEOTIDE SEQUENCE</scope>
    <source>
        <strain evidence="1">JB14</strain>
    </source>
</reference>
<dbReference type="Proteomes" id="UP000799118">
    <property type="component" value="Unassembled WGS sequence"/>
</dbReference>
<dbReference type="EMBL" id="ML769659">
    <property type="protein sequence ID" value="KAE9390388.1"/>
    <property type="molecule type" value="Genomic_DNA"/>
</dbReference>
<dbReference type="AlphaFoldDB" id="A0A6A4GX91"/>
<organism evidence="1 2">
    <name type="scientific">Gymnopus androsaceus JB14</name>
    <dbReference type="NCBI Taxonomy" id="1447944"/>
    <lineage>
        <taxon>Eukaryota</taxon>
        <taxon>Fungi</taxon>
        <taxon>Dikarya</taxon>
        <taxon>Basidiomycota</taxon>
        <taxon>Agaricomycotina</taxon>
        <taxon>Agaricomycetes</taxon>
        <taxon>Agaricomycetidae</taxon>
        <taxon>Agaricales</taxon>
        <taxon>Marasmiineae</taxon>
        <taxon>Omphalotaceae</taxon>
        <taxon>Gymnopus</taxon>
    </lineage>
</organism>
<feature type="non-terminal residue" evidence="1">
    <location>
        <position position="1"/>
    </location>
</feature>